<protein>
    <submittedName>
        <fullName evidence="1">Uncharacterized protein</fullName>
    </submittedName>
</protein>
<organism evidence="1">
    <name type="scientific">Rhizophora mucronata</name>
    <name type="common">Asiatic mangrove</name>
    <dbReference type="NCBI Taxonomy" id="61149"/>
    <lineage>
        <taxon>Eukaryota</taxon>
        <taxon>Viridiplantae</taxon>
        <taxon>Streptophyta</taxon>
        <taxon>Embryophyta</taxon>
        <taxon>Tracheophyta</taxon>
        <taxon>Spermatophyta</taxon>
        <taxon>Magnoliopsida</taxon>
        <taxon>eudicotyledons</taxon>
        <taxon>Gunneridae</taxon>
        <taxon>Pentapetalae</taxon>
        <taxon>rosids</taxon>
        <taxon>fabids</taxon>
        <taxon>Malpighiales</taxon>
        <taxon>Rhizophoraceae</taxon>
        <taxon>Rhizophora</taxon>
    </lineage>
</organism>
<evidence type="ECO:0000313" key="1">
    <source>
        <dbReference type="EMBL" id="MBX05528.1"/>
    </source>
</evidence>
<reference evidence="1" key="1">
    <citation type="submission" date="2018-02" db="EMBL/GenBank/DDBJ databases">
        <title>Rhizophora mucronata_Transcriptome.</title>
        <authorList>
            <person name="Meera S.P."/>
            <person name="Sreeshan A."/>
            <person name="Augustine A."/>
        </authorList>
    </citation>
    <scope>NUCLEOTIDE SEQUENCE</scope>
    <source>
        <tissue evidence="1">Leaf</tissue>
    </source>
</reference>
<dbReference type="EMBL" id="GGEC01025044">
    <property type="protein sequence ID" value="MBX05528.1"/>
    <property type="molecule type" value="Transcribed_RNA"/>
</dbReference>
<dbReference type="AlphaFoldDB" id="A0A2P2KIH4"/>
<accession>A0A2P2KIH4</accession>
<name>A0A2P2KIH4_RHIMU</name>
<proteinExistence type="predicted"/>
<sequence>MYEDYINQTQIEKKKDKKGRRGYTWVL</sequence>